<name>A0A9D1L550_9FIRM</name>
<feature type="domain" description="Lipocalin-like" evidence="2">
    <location>
        <begin position="36"/>
        <end position="114"/>
    </location>
</feature>
<feature type="signal peptide" evidence="1">
    <location>
        <begin position="1"/>
        <end position="22"/>
    </location>
</feature>
<evidence type="ECO:0000313" key="3">
    <source>
        <dbReference type="EMBL" id="HIU25284.1"/>
    </source>
</evidence>
<dbReference type="EMBL" id="DVMP01000045">
    <property type="protein sequence ID" value="HIU25284.1"/>
    <property type="molecule type" value="Genomic_DNA"/>
</dbReference>
<evidence type="ECO:0000259" key="2">
    <source>
        <dbReference type="Pfam" id="PF13648"/>
    </source>
</evidence>
<dbReference type="PROSITE" id="PS51257">
    <property type="entry name" value="PROKAR_LIPOPROTEIN"/>
    <property type="match status" value="1"/>
</dbReference>
<reference evidence="3" key="2">
    <citation type="journal article" date="2021" name="PeerJ">
        <title>Extensive microbial diversity within the chicken gut microbiome revealed by metagenomics and culture.</title>
        <authorList>
            <person name="Gilroy R."/>
            <person name="Ravi A."/>
            <person name="Getino M."/>
            <person name="Pursley I."/>
            <person name="Horton D.L."/>
            <person name="Alikhan N.F."/>
            <person name="Baker D."/>
            <person name="Gharbi K."/>
            <person name="Hall N."/>
            <person name="Watson M."/>
            <person name="Adriaenssens E.M."/>
            <person name="Foster-Nyarko E."/>
            <person name="Jarju S."/>
            <person name="Secka A."/>
            <person name="Antonio M."/>
            <person name="Oren A."/>
            <person name="Chaudhuri R.R."/>
            <person name="La Ragione R."/>
            <person name="Hildebrand F."/>
            <person name="Pallen M.J."/>
        </authorList>
    </citation>
    <scope>NUCLEOTIDE SEQUENCE</scope>
    <source>
        <strain evidence="3">ChiHcec3-6078</strain>
    </source>
</reference>
<dbReference type="InterPro" id="IPR024311">
    <property type="entry name" value="Lipocalin-like"/>
</dbReference>
<proteinExistence type="predicted"/>
<evidence type="ECO:0000256" key="1">
    <source>
        <dbReference type="SAM" id="SignalP"/>
    </source>
</evidence>
<sequence length="134" mass="14557">MKRTGKLTALITALIITCAMLASCGGSSGLEDDPAVGSWTMTEVEYMGQTLSAEDLQETGAMTEMPVFEIRDNGSCTFQFMEQSGEGEVTPGDDGTYTLTDDSDTTLNFEIDDEGKLRLDYSAMSMVMIFEKQS</sequence>
<dbReference type="AlphaFoldDB" id="A0A9D1L550"/>
<keyword evidence="1" id="KW-0732">Signal</keyword>
<comment type="caution">
    <text evidence="3">The sequence shown here is derived from an EMBL/GenBank/DDBJ whole genome shotgun (WGS) entry which is preliminary data.</text>
</comment>
<gene>
    <name evidence="3" type="ORF">IAC50_02140</name>
</gene>
<dbReference type="Proteomes" id="UP000824090">
    <property type="component" value="Unassembled WGS sequence"/>
</dbReference>
<accession>A0A9D1L550</accession>
<dbReference type="Pfam" id="PF13648">
    <property type="entry name" value="Lipocalin_4"/>
    <property type="match status" value="1"/>
</dbReference>
<evidence type="ECO:0000313" key="4">
    <source>
        <dbReference type="Proteomes" id="UP000824090"/>
    </source>
</evidence>
<organism evidence="3 4">
    <name type="scientific">Candidatus Allocopromorpha excrementigallinarum</name>
    <dbReference type="NCBI Taxonomy" id="2840742"/>
    <lineage>
        <taxon>Bacteria</taxon>
        <taxon>Bacillati</taxon>
        <taxon>Bacillota</taxon>
        <taxon>Clostridia</taxon>
        <taxon>Eubacteriales</taxon>
        <taxon>Eubacteriaceae</taxon>
        <taxon>Eubacteriaceae incertae sedis</taxon>
        <taxon>Candidatus Allocopromorpha</taxon>
    </lineage>
</organism>
<protein>
    <recommendedName>
        <fullName evidence="2">Lipocalin-like domain-containing protein</fullName>
    </recommendedName>
</protein>
<reference evidence="3" key="1">
    <citation type="submission" date="2020-10" db="EMBL/GenBank/DDBJ databases">
        <authorList>
            <person name="Gilroy R."/>
        </authorList>
    </citation>
    <scope>NUCLEOTIDE SEQUENCE</scope>
    <source>
        <strain evidence="3">ChiHcec3-6078</strain>
    </source>
</reference>
<feature type="chain" id="PRO_5038648414" description="Lipocalin-like domain-containing protein" evidence="1">
    <location>
        <begin position="23"/>
        <end position="134"/>
    </location>
</feature>